<feature type="domain" description="VWFA" evidence="1">
    <location>
        <begin position="20"/>
        <end position="115"/>
    </location>
</feature>
<reference evidence="2 3" key="1">
    <citation type="submission" date="2016-06" db="EMBL/GenBank/DDBJ databases">
        <title>The Draft Genome Sequence and Annotation of the Desert Woodrat Neotoma lepida.</title>
        <authorList>
            <person name="Campbell M."/>
            <person name="Oakeson K.F."/>
            <person name="Yandell M."/>
            <person name="Halpert J.R."/>
            <person name="Dearing D."/>
        </authorList>
    </citation>
    <scope>NUCLEOTIDE SEQUENCE [LARGE SCALE GENOMIC DNA]</scope>
    <source>
        <strain evidence="2">417</strain>
        <tissue evidence="2">Liver</tissue>
    </source>
</reference>
<gene>
    <name evidence="2" type="ORF">A6R68_18301</name>
</gene>
<sequence length="126" mass="14158">MVSFYPDIPEVEASRTCGEFVFLMDRSGSMQSPLSYQKNSQLRIEAAKETLLLLLKSLPMGCYFNIYGFGSSYDKFFPESVKYTQETMEEAVKRVKDLAADLGGTEILTPLLNMYKAPSIPGHPLQ</sequence>
<accession>A0A1A6HMW1</accession>
<dbReference type="PANTHER" id="PTHR45737:SF3">
    <property type="entry name" value="VON WILLEBRAND FACTOR A DOMAIN-CONTAINING PROTEIN 5A"/>
    <property type="match status" value="1"/>
</dbReference>
<dbReference type="PANTHER" id="PTHR45737">
    <property type="entry name" value="VON WILLEBRAND FACTOR A DOMAIN-CONTAINING PROTEIN 5A"/>
    <property type="match status" value="1"/>
</dbReference>
<dbReference type="AlphaFoldDB" id="A0A1A6HMW1"/>
<dbReference type="OrthoDB" id="1729737at2759"/>
<proteinExistence type="predicted"/>
<protein>
    <recommendedName>
        <fullName evidence="1">VWFA domain-containing protein</fullName>
    </recommendedName>
</protein>
<dbReference type="SUPFAM" id="SSF53300">
    <property type="entry name" value="vWA-like"/>
    <property type="match status" value="1"/>
</dbReference>
<feature type="non-terminal residue" evidence="2">
    <location>
        <position position="126"/>
    </location>
</feature>
<evidence type="ECO:0000313" key="2">
    <source>
        <dbReference type="EMBL" id="OBS79310.1"/>
    </source>
</evidence>
<dbReference type="Gene3D" id="3.40.50.410">
    <property type="entry name" value="von Willebrand factor, type A domain"/>
    <property type="match status" value="1"/>
</dbReference>
<dbReference type="InterPro" id="IPR002035">
    <property type="entry name" value="VWF_A"/>
</dbReference>
<dbReference type="Proteomes" id="UP000092124">
    <property type="component" value="Unassembled WGS sequence"/>
</dbReference>
<comment type="caution">
    <text evidence="2">The sequence shown here is derived from an EMBL/GenBank/DDBJ whole genome shotgun (WGS) entry which is preliminary data.</text>
</comment>
<name>A0A1A6HMW1_NEOLE</name>
<keyword evidence="3" id="KW-1185">Reference proteome</keyword>
<dbReference type="STRING" id="56216.A0A1A6HMW1"/>
<dbReference type="InterPro" id="IPR036465">
    <property type="entry name" value="vWFA_dom_sf"/>
</dbReference>
<evidence type="ECO:0000313" key="3">
    <source>
        <dbReference type="Proteomes" id="UP000092124"/>
    </source>
</evidence>
<dbReference type="Pfam" id="PF13519">
    <property type="entry name" value="VWA_2"/>
    <property type="match status" value="1"/>
</dbReference>
<dbReference type="EMBL" id="LZPO01025052">
    <property type="protein sequence ID" value="OBS79310.1"/>
    <property type="molecule type" value="Genomic_DNA"/>
</dbReference>
<evidence type="ECO:0000259" key="1">
    <source>
        <dbReference type="Pfam" id="PF13519"/>
    </source>
</evidence>
<organism evidence="2 3">
    <name type="scientific">Neotoma lepida</name>
    <name type="common">Desert woodrat</name>
    <dbReference type="NCBI Taxonomy" id="56216"/>
    <lineage>
        <taxon>Eukaryota</taxon>
        <taxon>Metazoa</taxon>
        <taxon>Chordata</taxon>
        <taxon>Craniata</taxon>
        <taxon>Vertebrata</taxon>
        <taxon>Euteleostomi</taxon>
        <taxon>Mammalia</taxon>
        <taxon>Eutheria</taxon>
        <taxon>Euarchontoglires</taxon>
        <taxon>Glires</taxon>
        <taxon>Rodentia</taxon>
        <taxon>Myomorpha</taxon>
        <taxon>Muroidea</taxon>
        <taxon>Cricetidae</taxon>
        <taxon>Neotominae</taxon>
        <taxon>Neotoma</taxon>
    </lineage>
</organism>